<evidence type="ECO:0000313" key="3">
    <source>
        <dbReference type="Proteomes" id="UP001174909"/>
    </source>
</evidence>
<evidence type="ECO:0000259" key="1">
    <source>
        <dbReference type="Pfam" id="PF00496"/>
    </source>
</evidence>
<feature type="domain" description="Solute-binding protein family 5" evidence="1">
    <location>
        <begin position="310"/>
        <end position="479"/>
    </location>
</feature>
<dbReference type="Gene3D" id="3.40.190.10">
    <property type="entry name" value="Periplasmic binding protein-like II"/>
    <property type="match status" value="1"/>
</dbReference>
<dbReference type="GO" id="GO:0015833">
    <property type="term" value="P:peptide transport"/>
    <property type="evidence" value="ECO:0007669"/>
    <property type="project" value="TreeGrafter"/>
</dbReference>
<reference evidence="2" key="1">
    <citation type="submission" date="2023-03" db="EMBL/GenBank/DDBJ databases">
        <authorList>
            <person name="Steffen K."/>
            <person name="Cardenas P."/>
        </authorList>
    </citation>
    <scope>NUCLEOTIDE SEQUENCE</scope>
</reference>
<sequence>MEGTMIKDRKYYLLLALGAVFVLALAVACGSQPAAEPQVIEKIVEVEKVVEKEVQVPVEVVKEVVVEKIVEVEKVVTRMDREVVIATPSPAESHFYMAATSPNAKRGGIARIHQHGPAGSYDIFSSTSNTRQNWMSLVYDQLLVKSARDPSSEVVPDLAHTWEVSDDFIDIHFLPPGGSEVPQRFRPNLRGCKGHTPNDYTLVVTIPESDVKPLQWTMTGWSSQYLKIADDAELAKYNGRFHEVSPVDSSGSGPYIMTEINDDRVRTEANPTTGTQMLLIWMGLTSSGVDWSMFITPVDSNDPDGPLATHPGLNHGYHTIPDAAGIGLNNVTGPLSDPRVRKAIAIGLDVEQVRKVLSPYFQAEYHGGFWPYSPELGNFSLTKPQLDEMKYFRSPTPEDLAEARQLLAEAGYASGADVPTLTIITMEDPGFLSAVQAYQAMLKENLDIESQIEVSEMGIYHQKYHDREYDIGAEMYFPMHNPYPEEWLQYTLGYVDGKPGGMNRSGANMPGFDDLLLELGNTKTMEERMEVSKRLFDLLLDEMPHLPMTMGYVNHEWWSKDFKGYRCDECSYTGAYMGGKWDYVWLDR</sequence>
<dbReference type="CDD" id="cd00995">
    <property type="entry name" value="PBP2_NikA_DppA_OppA_like"/>
    <property type="match status" value="1"/>
</dbReference>
<dbReference type="SUPFAM" id="SSF53850">
    <property type="entry name" value="Periplasmic binding protein-like II"/>
    <property type="match status" value="1"/>
</dbReference>
<dbReference type="Pfam" id="PF00496">
    <property type="entry name" value="SBP_bac_5"/>
    <property type="match status" value="1"/>
</dbReference>
<organism evidence="2 3">
    <name type="scientific">Geodia barretti</name>
    <name type="common">Barrett's horny sponge</name>
    <dbReference type="NCBI Taxonomy" id="519541"/>
    <lineage>
        <taxon>Eukaryota</taxon>
        <taxon>Metazoa</taxon>
        <taxon>Porifera</taxon>
        <taxon>Demospongiae</taxon>
        <taxon>Heteroscleromorpha</taxon>
        <taxon>Tetractinellida</taxon>
        <taxon>Astrophorina</taxon>
        <taxon>Geodiidae</taxon>
        <taxon>Geodia</taxon>
    </lineage>
</organism>
<dbReference type="InterPro" id="IPR000914">
    <property type="entry name" value="SBP_5_dom"/>
</dbReference>
<name>A0AA35WNI0_GEOBA</name>
<accession>A0AA35WNI0</accession>
<evidence type="ECO:0000313" key="2">
    <source>
        <dbReference type="EMBL" id="CAI8027938.1"/>
    </source>
</evidence>
<gene>
    <name evidence="2" type="ORF">GBAR_LOCUS15911</name>
</gene>
<proteinExistence type="predicted"/>
<dbReference type="PROSITE" id="PS51257">
    <property type="entry name" value="PROKAR_LIPOPROTEIN"/>
    <property type="match status" value="1"/>
</dbReference>
<protein>
    <submittedName>
        <fullName evidence="2">Oligopeptide-binding protein OppA</fullName>
    </submittedName>
</protein>
<dbReference type="Gene3D" id="3.10.105.10">
    <property type="entry name" value="Dipeptide-binding Protein, Domain 3"/>
    <property type="match status" value="1"/>
</dbReference>
<dbReference type="GO" id="GO:1904680">
    <property type="term" value="F:peptide transmembrane transporter activity"/>
    <property type="evidence" value="ECO:0007669"/>
    <property type="project" value="TreeGrafter"/>
</dbReference>
<dbReference type="PANTHER" id="PTHR30290">
    <property type="entry name" value="PERIPLASMIC BINDING COMPONENT OF ABC TRANSPORTER"/>
    <property type="match status" value="1"/>
</dbReference>
<dbReference type="AlphaFoldDB" id="A0AA35WNI0"/>
<dbReference type="Proteomes" id="UP001174909">
    <property type="component" value="Unassembled WGS sequence"/>
</dbReference>
<dbReference type="InterPro" id="IPR039424">
    <property type="entry name" value="SBP_5"/>
</dbReference>
<comment type="caution">
    <text evidence="2">The sequence shown here is derived from an EMBL/GenBank/DDBJ whole genome shotgun (WGS) entry which is preliminary data.</text>
</comment>
<keyword evidence="3" id="KW-1185">Reference proteome</keyword>
<dbReference type="EMBL" id="CASHTH010002311">
    <property type="protein sequence ID" value="CAI8027938.1"/>
    <property type="molecule type" value="Genomic_DNA"/>
</dbReference>